<evidence type="ECO:0000313" key="6">
    <source>
        <dbReference type="EMBL" id="GAT95021.1"/>
    </source>
</evidence>
<accession>A0A5K1VQ90</accession>
<dbReference type="InterPro" id="IPR013128">
    <property type="entry name" value="Peptidase_C1A"/>
</dbReference>
<name>A0A5K1VQ90_ENTHI</name>
<keyword evidence="3" id="KW-0732">Signal</keyword>
<gene>
    <name evidence="6" type="ORF">CL6EHI_030720</name>
</gene>
<dbReference type="SUPFAM" id="SSF54001">
    <property type="entry name" value="Cysteine proteinases"/>
    <property type="match status" value="1"/>
</dbReference>
<keyword evidence="6" id="KW-0645">Protease</keyword>
<dbReference type="InterPro" id="IPR038765">
    <property type="entry name" value="Papain-like_cys_pep_sf"/>
</dbReference>
<protein>
    <submittedName>
        <fullName evidence="6">Cysteine protease putative</fullName>
    </submittedName>
</protein>
<dbReference type="GO" id="GO:0008234">
    <property type="term" value="F:cysteine-type peptidase activity"/>
    <property type="evidence" value="ECO:0007669"/>
    <property type="project" value="InterPro"/>
</dbReference>
<dbReference type="Proteomes" id="UP000078387">
    <property type="component" value="Unassembled WGS sequence"/>
</dbReference>
<dbReference type="VEuPathDB" id="AmoebaDB:EHI5A_163340"/>
<evidence type="ECO:0000256" key="3">
    <source>
        <dbReference type="SAM" id="SignalP"/>
    </source>
</evidence>
<dbReference type="AlphaFoldDB" id="A0A5K1VQ90"/>
<dbReference type="Gene3D" id="3.90.70.10">
    <property type="entry name" value="Cysteine proteinases"/>
    <property type="match status" value="1"/>
</dbReference>
<proteinExistence type="inferred from homology"/>
<dbReference type="Pfam" id="PF08246">
    <property type="entry name" value="Inhibitor_I29"/>
    <property type="match status" value="1"/>
</dbReference>
<keyword evidence="2" id="KW-0472">Membrane</keyword>
<dbReference type="VEuPathDB" id="AmoebaDB:EHI7A_125760"/>
<feature type="signal peptide" evidence="3">
    <location>
        <begin position="1"/>
        <end position="22"/>
    </location>
</feature>
<feature type="transmembrane region" description="Helical" evidence="2">
    <location>
        <begin position="408"/>
        <end position="441"/>
    </location>
</feature>
<comment type="caution">
    <text evidence="6">The sequence shown here is derived from an EMBL/GenBank/DDBJ whole genome shotgun (WGS) entry which is preliminary data.</text>
</comment>
<comment type="similarity">
    <text evidence="1">Belongs to the peptidase C1 family.</text>
</comment>
<evidence type="ECO:0000259" key="5">
    <source>
        <dbReference type="SMART" id="SM00848"/>
    </source>
</evidence>
<reference evidence="6 7" key="1">
    <citation type="submission" date="2016-05" db="EMBL/GenBank/DDBJ databases">
        <title>First whole genome sequencing of Entamoeba histolytica HM1:IMSS-clone-6.</title>
        <authorList>
            <person name="Mukherjee Avik.K."/>
            <person name="Izumyama S."/>
            <person name="Nakada-Tsukui K."/>
            <person name="Nozaki T."/>
        </authorList>
    </citation>
    <scope>NUCLEOTIDE SEQUENCE [LARGE SCALE GENOMIC DNA]</scope>
    <source>
        <strain evidence="6 7">HM1:IMSS clone 6</strain>
    </source>
</reference>
<dbReference type="Pfam" id="PF00112">
    <property type="entry name" value="Peptidase_C1"/>
    <property type="match status" value="1"/>
</dbReference>
<feature type="domain" description="Cathepsin propeptide inhibitor" evidence="5">
    <location>
        <begin position="34"/>
        <end position="93"/>
    </location>
</feature>
<dbReference type="OMA" id="IEYEMFS"/>
<sequence length="444" mass="50437">MSILFIITFLLIFSFSKQTTNTNEIIKIKFETYWSKWKSDNKKVYNSISEELTRKAIFLSNLKRINQLNSQRIDTDDAVFGINAFSDLKPEEFARRFNKINLKSLKPKQTTHYKLPVPSGEVPTQYSACLQNKLLGQNSSNNIDLCGGIVMDQGDCGNCYAVSNAHELQLKYANLTLTQRGKVEYEMFSPQQLMDCTENSYYCEGGTSDEPLMSSHYVVFEKDYPYISYSNTLVNNSCIHDKPTPMMVSFSLFDSAQNFEVLKRIIYHYGSFITSVKASSDWLYYHSGIYSHSCTKNVITNHVIEVIGYGNQNGKEYLIARNSWGKNWGIDGFIKISAKSLCGIGGDDGGMYPVSLVQHADFSDIPKGVYGKKSYKQEVQPKLYNGTDKYDIYEQFPEVSGNSFIDIIINFIVTIALYVGLICWVICVIVILVMSCVVIYLKKN</sequence>
<dbReference type="InterPro" id="IPR013201">
    <property type="entry name" value="Prot_inhib_I29"/>
</dbReference>
<dbReference type="VEuPathDB" id="AmoebaDB:EHI8A_135190"/>
<dbReference type="VEuPathDB" id="AmoebaDB:EHI_030720"/>
<organism evidence="6 7">
    <name type="scientific">Entamoeba histolytica</name>
    <dbReference type="NCBI Taxonomy" id="5759"/>
    <lineage>
        <taxon>Eukaryota</taxon>
        <taxon>Amoebozoa</taxon>
        <taxon>Evosea</taxon>
        <taxon>Archamoebae</taxon>
        <taxon>Mastigamoebida</taxon>
        <taxon>Entamoebidae</taxon>
        <taxon>Entamoeba</taxon>
    </lineage>
</organism>
<dbReference type="CDD" id="cd02248">
    <property type="entry name" value="Peptidase_C1A"/>
    <property type="match status" value="1"/>
</dbReference>
<keyword evidence="2" id="KW-1133">Transmembrane helix</keyword>
<evidence type="ECO:0000256" key="1">
    <source>
        <dbReference type="ARBA" id="ARBA00008455"/>
    </source>
</evidence>
<feature type="chain" id="PRO_5023913580" evidence="3">
    <location>
        <begin position="23"/>
        <end position="444"/>
    </location>
</feature>
<dbReference type="PANTHER" id="PTHR12411">
    <property type="entry name" value="CYSTEINE PROTEASE FAMILY C1-RELATED"/>
    <property type="match status" value="1"/>
</dbReference>
<dbReference type="VEuPathDB" id="AmoebaDB:KM1_209890"/>
<dbReference type="EMBL" id="BDEQ01000001">
    <property type="protein sequence ID" value="GAT95021.1"/>
    <property type="molecule type" value="Genomic_DNA"/>
</dbReference>
<evidence type="ECO:0000313" key="7">
    <source>
        <dbReference type="Proteomes" id="UP000078387"/>
    </source>
</evidence>
<keyword evidence="6" id="KW-0378">Hydrolase</keyword>
<dbReference type="SMART" id="SM00645">
    <property type="entry name" value="Pept_C1"/>
    <property type="match status" value="1"/>
</dbReference>
<evidence type="ECO:0000259" key="4">
    <source>
        <dbReference type="SMART" id="SM00645"/>
    </source>
</evidence>
<evidence type="ECO:0000256" key="2">
    <source>
        <dbReference type="SAM" id="Phobius"/>
    </source>
</evidence>
<feature type="domain" description="Peptidase C1A papain C-terminal" evidence="4">
    <location>
        <begin position="139"/>
        <end position="354"/>
    </location>
</feature>
<dbReference type="SMART" id="SM00848">
    <property type="entry name" value="Inhibitor_I29"/>
    <property type="match status" value="1"/>
</dbReference>
<dbReference type="InterPro" id="IPR000668">
    <property type="entry name" value="Peptidase_C1A_C"/>
</dbReference>
<keyword evidence="2" id="KW-0812">Transmembrane</keyword>
<dbReference type="InterPro" id="IPR039417">
    <property type="entry name" value="Peptidase_C1A_papain-like"/>
</dbReference>
<dbReference type="GO" id="GO:0006508">
    <property type="term" value="P:proteolysis"/>
    <property type="evidence" value="ECO:0007669"/>
    <property type="project" value="UniProtKB-KW"/>
</dbReference>